<feature type="region of interest" description="Disordered" evidence="1">
    <location>
        <begin position="643"/>
        <end position="665"/>
    </location>
</feature>
<dbReference type="EMBL" id="CCBQ010000046">
    <property type="protein sequence ID" value="CDO96026.1"/>
    <property type="molecule type" value="Genomic_DNA"/>
</dbReference>
<keyword evidence="3" id="KW-1185">Reference proteome</keyword>
<proteinExistence type="predicted"/>
<sequence>MMRKTVPNNIHKNYAGFDLREYSKLTRSNEVCEIQVNKVTMVKKPRGRPKKHVETKLCGPNLMPVFNGAGDFRVAIQEEVSIKIRYCFNTKPTNWMYFWFISHVLPEFSYQMWYSIVQLKHRQDLVDLMIGRFEFLKLIAMQQFSKGSKDIDKSWESRRISHSHDQLACLFVELFNSISIDNWNTEILRLQNKLESRLKGKPSDNRSSNHTLSIHEKVFLLAKTYNLKITPVIEWMLCTLEDIYTINQNTATESTTRGTTVSNIPIMTKSCKGNGKSINLTCTNQPSLAHSDEKFLQPMLSIDTSDFISRPLGENECLLSCIDSLIQDVNDRGDESGKDSQTSVLFELILPSSSRQKVSYVLDLKKREFLKDLTRLNPKELRNYLTHGEIWDQKQTDPNVKAEIGYRNCVLSHCFGYRSSKNEKEHVVSNTKDNSNLDKLMSTQTFSSMRSELCIETTSFTPARKLWYDRWVSELAKSKVHFVEGFPRSATEPEQKYWIRLEELLFHYFAHFGVQFIGFSINDFETVKLPPPCLQTRYIIFKRDGSLKLNKNPRLWDYGKAIRFLQDMGLDVSPLQNMFSLLQDGTLRKRKAKESQRRQRSQSQKRAKRSTPAMVQQPDNHEVPQELQDPLTLDWSESLEFAKPPAASQSSTPFGKSPRSRKYLKEDSVELKGSIENDATLSSLSDELDSTSLKMPRIDSRKEKDSVENCDRSVMEGNTTVFGCQSSKEPSPCLPQFIGESSQLHNTLPRSTEEPEFFSTAPEAEIVCEAESENSDILHGITKHTTITCDAVKLKLPKRYHSVINSMLQSITQFTSSALIEENHQWSNLISERDQLIHTLSGRLIEKEKLIATYQGKLLQIHSESATDKLLQ</sequence>
<dbReference type="AlphaFoldDB" id="A0A0A8LAB4"/>
<protein>
    <submittedName>
        <fullName evidence="2">WGS project CCBQ000000000 data, contig 00010</fullName>
    </submittedName>
</protein>
<dbReference type="Proteomes" id="UP000031516">
    <property type="component" value="Unassembled WGS sequence"/>
</dbReference>
<name>A0A0A8LAB4_9SACH</name>
<feature type="compositionally biased region" description="Basic residues" evidence="1">
    <location>
        <begin position="588"/>
        <end position="609"/>
    </location>
</feature>
<evidence type="ECO:0000313" key="3">
    <source>
        <dbReference type="Proteomes" id="UP000031516"/>
    </source>
</evidence>
<feature type="region of interest" description="Disordered" evidence="1">
    <location>
        <begin position="587"/>
        <end position="626"/>
    </location>
</feature>
<reference evidence="2 3" key="1">
    <citation type="submission" date="2014-03" db="EMBL/GenBank/DDBJ databases">
        <title>The genome of Kluyveromyces dobzhanskii.</title>
        <authorList>
            <person name="Nystedt B."/>
            <person name="Astrom S."/>
        </authorList>
    </citation>
    <scope>NUCLEOTIDE SEQUENCE [LARGE SCALE GENOMIC DNA]</scope>
    <source>
        <strain evidence="2 3">CBS 2104</strain>
    </source>
</reference>
<gene>
    <name evidence="2" type="ORF">KLDO_g4246</name>
</gene>
<organism evidence="2 3">
    <name type="scientific">Kluyveromyces dobzhanskii CBS 2104</name>
    <dbReference type="NCBI Taxonomy" id="1427455"/>
    <lineage>
        <taxon>Eukaryota</taxon>
        <taxon>Fungi</taxon>
        <taxon>Dikarya</taxon>
        <taxon>Ascomycota</taxon>
        <taxon>Saccharomycotina</taxon>
        <taxon>Saccharomycetes</taxon>
        <taxon>Saccharomycetales</taxon>
        <taxon>Saccharomycetaceae</taxon>
        <taxon>Kluyveromyces</taxon>
    </lineage>
</organism>
<accession>A0A0A8LAB4</accession>
<evidence type="ECO:0000313" key="2">
    <source>
        <dbReference type="EMBL" id="CDO96026.1"/>
    </source>
</evidence>
<dbReference type="OrthoDB" id="4068842at2759"/>
<evidence type="ECO:0000256" key="1">
    <source>
        <dbReference type="SAM" id="MobiDB-lite"/>
    </source>
</evidence>
<comment type="caution">
    <text evidence="2">The sequence shown here is derived from an EMBL/GenBank/DDBJ whole genome shotgun (WGS) entry which is preliminary data.</text>
</comment>